<accession>A0A5J9UJK4</accession>
<dbReference type="Gramene" id="TVU23963">
    <property type="protein sequence ID" value="TVU23963"/>
    <property type="gene ID" value="EJB05_26355"/>
</dbReference>
<dbReference type="EMBL" id="RWGY01000013">
    <property type="protein sequence ID" value="TVU23963.1"/>
    <property type="molecule type" value="Genomic_DNA"/>
</dbReference>
<organism evidence="2 3">
    <name type="scientific">Eragrostis curvula</name>
    <name type="common">weeping love grass</name>
    <dbReference type="NCBI Taxonomy" id="38414"/>
    <lineage>
        <taxon>Eukaryota</taxon>
        <taxon>Viridiplantae</taxon>
        <taxon>Streptophyta</taxon>
        <taxon>Embryophyta</taxon>
        <taxon>Tracheophyta</taxon>
        <taxon>Spermatophyta</taxon>
        <taxon>Magnoliopsida</taxon>
        <taxon>Liliopsida</taxon>
        <taxon>Poales</taxon>
        <taxon>Poaceae</taxon>
        <taxon>PACMAD clade</taxon>
        <taxon>Chloridoideae</taxon>
        <taxon>Eragrostideae</taxon>
        <taxon>Eragrostidinae</taxon>
        <taxon>Eragrostis</taxon>
    </lineage>
</organism>
<feature type="compositionally biased region" description="Basic residues" evidence="1">
    <location>
        <begin position="150"/>
        <end position="159"/>
    </location>
</feature>
<evidence type="ECO:0000313" key="2">
    <source>
        <dbReference type="EMBL" id="TVU23963.1"/>
    </source>
</evidence>
<comment type="caution">
    <text evidence="2">The sequence shown here is derived from an EMBL/GenBank/DDBJ whole genome shotgun (WGS) entry which is preliminary data.</text>
</comment>
<keyword evidence="3" id="KW-1185">Reference proteome</keyword>
<feature type="non-terminal residue" evidence="2">
    <location>
        <position position="1"/>
    </location>
</feature>
<proteinExistence type="predicted"/>
<protein>
    <submittedName>
        <fullName evidence="2">Uncharacterized protein</fullName>
    </submittedName>
</protein>
<evidence type="ECO:0000313" key="3">
    <source>
        <dbReference type="Proteomes" id="UP000324897"/>
    </source>
</evidence>
<feature type="compositionally biased region" description="Polar residues" evidence="1">
    <location>
        <begin position="75"/>
        <end position="86"/>
    </location>
</feature>
<sequence length="203" mass="21823">MSPRRRAAAGSPAQPGGEPGADVGSPDLLRRTLSPRRQLQPQDEGTPKKKGKKANSAQSSILPLEEDAPAASMSFPPSQTLEITTNNKRKHAESTPEPCQSRSLEVSSKKKGQHTSSNSGASKKSRSGSNQPEPLSIDLPLRIEQPVKGKQLKKAKPTKKKEVPLKAANNPKVPLDSPSMCTRRKRAPASPAMSTRSKRKLSI</sequence>
<dbReference type="AlphaFoldDB" id="A0A5J9UJK4"/>
<dbReference type="Proteomes" id="UP000324897">
    <property type="component" value="Chromosome 2"/>
</dbReference>
<feature type="region of interest" description="Disordered" evidence="1">
    <location>
        <begin position="1"/>
        <end position="203"/>
    </location>
</feature>
<dbReference type="OrthoDB" id="695145at2759"/>
<reference evidence="2 3" key="1">
    <citation type="journal article" date="2019" name="Sci. Rep.">
        <title>A high-quality genome of Eragrostis curvula grass provides insights into Poaceae evolution and supports new strategies to enhance forage quality.</title>
        <authorList>
            <person name="Carballo J."/>
            <person name="Santos B.A.C.M."/>
            <person name="Zappacosta D."/>
            <person name="Garbus I."/>
            <person name="Selva J.P."/>
            <person name="Gallo C.A."/>
            <person name="Diaz A."/>
            <person name="Albertini E."/>
            <person name="Caccamo M."/>
            <person name="Echenique V."/>
        </authorList>
    </citation>
    <scope>NUCLEOTIDE SEQUENCE [LARGE SCALE GENOMIC DNA]</scope>
    <source>
        <strain evidence="3">cv. Victoria</strain>
        <tissue evidence="2">Leaf</tissue>
    </source>
</reference>
<gene>
    <name evidence="2" type="ORF">EJB05_26355</name>
</gene>
<feature type="compositionally biased region" description="Polar residues" evidence="1">
    <location>
        <begin position="97"/>
        <end position="106"/>
    </location>
</feature>
<evidence type="ECO:0000256" key="1">
    <source>
        <dbReference type="SAM" id="MobiDB-lite"/>
    </source>
</evidence>
<name>A0A5J9UJK4_9POAL</name>
<feature type="compositionally biased region" description="Low complexity" evidence="1">
    <location>
        <begin position="116"/>
        <end position="130"/>
    </location>
</feature>